<dbReference type="InterPro" id="IPR001849">
    <property type="entry name" value="PH_domain"/>
</dbReference>
<dbReference type="PROSITE" id="PS50003">
    <property type="entry name" value="PH_DOMAIN"/>
    <property type="match status" value="1"/>
</dbReference>
<name>A0AAV7ZCN7_9EUKA</name>
<dbReference type="Gene3D" id="2.30.29.30">
    <property type="entry name" value="Pleckstrin-homology domain (PH domain)/Phosphotyrosine-binding domain (PTB)"/>
    <property type="match status" value="1"/>
</dbReference>
<organism evidence="2 3">
    <name type="scientific">Anaeramoeba flamelloides</name>
    <dbReference type="NCBI Taxonomy" id="1746091"/>
    <lineage>
        <taxon>Eukaryota</taxon>
        <taxon>Metamonada</taxon>
        <taxon>Anaeramoebidae</taxon>
        <taxon>Anaeramoeba</taxon>
    </lineage>
</organism>
<dbReference type="Pfam" id="PF00169">
    <property type="entry name" value="PH"/>
    <property type="match status" value="1"/>
</dbReference>
<proteinExistence type="predicted"/>
<dbReference type="SMART" id="SM00233">
    <property type="entry name" value="PH"/>
    <property type="match status" value="1"/>
</dbReference>
<dbReference type="EMBL" id="JANTQA010000033">
    <property type="protein sequence ID" value="KAJ3438137.1"/>
    <property type="molecule type" value="Genomic_DNA"/>
</dbReference>
<evidence type="ECO:0000259" key="1">
    <source>
        <dbReference type="PROSITE" id="PS50003"/>
    </source>
</evidence>
<reference evidence="2" key="1">
    <citation type="submission" date="2022-08" db="EMBL/GenBank/DDBJ databases">
        <title>Novel sulphate-reducing endosymbionts in the free-living metamonad Anaeramoeba.</title>
        <authorList>
            <person name="Jerlstrom-Hultqvist J."/>
            <person name="Cepicka I."/>
            <person name="Gallot-Lavallee L."/>
            <person name="Salas-Leiva D."/>
            <person name="Curtis B.A."/>
            <person name="Zahonova K."/>
            <person name="Pipaliya S."/>
            <person name="Dacks J."/>
            <person name="Roger A.J."/>
        </authorList>
    </citation>
    <scope>NUCLEOTIDE SEQUENCE</scope>
    <source>
        <strain evidence="2">Busselton2</strain>
    </source>
</reference>
<dbReference type="SUPFAM" id="SSF50729">
    <property type="entry name" value="PH domain-like"/>
    <property type="match status" value="1"/>
</dbReference>
<comment type="caution">
    <text evidence="2">The sequence shown here is derived from an EMBL/GenBank/DDBJ whole genome shotgun (WGS) entry which is preliminary data.</text>
</comment>
<accession>A0AAV7ZCN7</accession>
<sequence>MNNKKLYRALFNHKTIIKGDLVRITDERQGSIMCYGYVKYSKKIIKFPRAFVLDVEMFNPQTVNVEFEGVLKKKPKYQSSFKTRYIKLYNSRMFWFHDDQSTDPLSGILLSNCKKVTINKNKISFQLKTKDKTWNFVCKDSSQTKKLVSLINSLKYSQDDFEIISPKNETFTRMRSKTGINIKKQSTFHHSSFDIPKKTNKN</sequence>
<dbReference type="Proteomes" id="UP001146793">
    <property type="component" value="Unassembled WGS sequence"/>
</dbReference>
<evidence type="ECO:0000313" key="3">
    <source>
        <dbReference type="Proteomes" id="UP001146793"/>
    </source>
</evidence>
<protein>
    <submittedName>
        <fullName evidence="2">Dual adapter for phosphotyrosine and 3-phosphotyrosine and 3-phosphoinositide</fullName>
    </submittedName>
</protein>
<dbReference type="InterPro" id="IPR011993">
    <property type="entry name" value="PH-like_dom_sf"/>
</dbReference>
<evidence type="ECO:0000313" key="2">
    <source>
        <dbReference type="EMBL" id="KAJ3438137.1"/>
    </source>
</evidence>
<feature type="domain" description="PH" evidence="1">
    <location>
        <begin position="64"/>
        <end position="156"/>
    </location>
</feature>
<gene>
    <name evidence="2" type="ORF">M0812_17317</name>
</gene>
<dbReference type="AlphaFoldDB" id="A0AAV7ZCN7"/>